<dbReference type="InterPro" id="IPR019811">
    <property type="entry name" value="HDH_CS"/>
</dbReference>
<feature type="domain" description="Homoserine dehydrogenase catalytic" evidence="18">
    <location>
        <begin position="165"/>
        <end position="360"/>
    </location>
</feature>
<dbReference type="GO" id="GO:0004412">
    <property type="term" value="F:homoserine dehydrogenase activity"/>
    <property type="evidence" value="ECO:0007669"/>
    <property type="project" value="UniProtKB-EC"/>
</dbReference>
<keyword evidence="9 13" id="KW-0560">Oxidoreductase</keyword>
<comment type="catalytic activity">
    <reaction evidence="12">
        <text>L-homoserine + NAD(+) = L-aspartate 4-semialdehyde + NADH + H(+)</text>
        <dbReference type="Rhea" id="RHEA:15757"/>
        <dbReference type="ChEBI" id="CHEBI:15378"/>
        <dbReference type="ChEBI" id="CHEBI:57476"/>
        <dbReference type="ChEBI" id="CHEBI:57540"/>
        <dbReference type="ChEBI" id="CHEBI:57945"/>
        <dbReference type="ChEBI" id="CHEBI:537519"/>
        <dbReference type="EC" id="1.1.1.3"/>
    </reaction>
    <physiologicalReaction direction="right-to-left" evidence="12">
        <dbReference type="Rhea" id="RHEA:15759"/>
    </physiologicalReaction>
</comment>
<keyword evidence="8 13" id="KW-0521">NADP</keyword>
<evidence type="ECO:0000256" key="2">
    <source>
        <dbReference type="ARBA" id="ARBA00005056"/>
    </source>
</evidence>
<dbReference type="SUPFAM" id="SSF51735">
    <property type="entry name" value="NAD(P)-binding Rossmann-fold domains"/>
    <property type="match status" value="1"/>
</dbReference>
<comment type="similarity">
    <text evidence="4 13 17">Belongs to the homoserine dehydrogenase family.</text>
</comment>
<proteinExistence type="inferred from homology"/>
<evidence type="ECO:0000313" key="20">
    <source>
        <dbReference type="EMBL" id="MYD89478.1"/>
    </source>
</evidence>
<dbReference type="GO" id="GO:0009086">
    <property type="term" value="P:methionine biosynthetic process"/>
    <property type="evidence" value="ECO:0007669"/>
    <property type="project" value="UniProtKB-KW"/>
</dbReference>
<dbReference type="PROSITE" id="PS01042">
    <property type="entry name" value="HOMOSER_DHGENASE"/>
    <property type="match status" value="1"/>
</dbReference>
<dbReference type="Gene3D" id="3.40.50.720">
    <property type="entry name" value="NAD(P)-binding Rossmann-like Domain"/>
    <property type="match status" value="1"/>
</dbReference>
<dbReference type="InterPro" id="IPR005106">
    <property type="entry name" value="Asp/hSer_DH_NAD-bd"/>
</dbReference>
<reference evidence="20" key="1">
    <citation type="submission" date="2019-09" db="EMBL/GenBank/DDBJ databases">
        <title>Characterisation of the sponge microbiome using genome-centric metagenomics.</title>
        <authorList>
            <person name="Engelberts J.P."/>
            <person name="Robbins S.J."/>
            <person name="De Goeij J.M."/>
            <person name="Aranda M."/>
            <person name="Bell S.C."/>
            <person name="Webster N.S."/>
        </authorList>
    </citation>
    <scope>NUCLEOTIDE SEQUENCE</scope>
    <source>
        <strain evidence="20">SB0662_bin_9</strain>
    </source>
</reference>
<dbReference type="InterPro" id="IPR022697">
    <property type="entry name" value="HDH_short"/>
</dbReference>
<comment type="cofactor">
    <cofactor evidence="1">
        <name>a metal cation</name>
        <dbReference type="ChEBI" id="CHEBI:25213"/>
    </cofactor>
</comment>
<comment type="catalytic activity">
    <reaction evidence="11">
        <text>L-homoserine + NADP(+) = L-aspartate 4-semialdehyde + NADPH + H(+)</text>
        <dbReference type="Rhea" id="RHEA:15761"/>
        <dbReference type="ChEBI" id="CHEBI:15378"/>
        <dbReference type="ChEBI" id="CHEBI:57476"/>
        <dbReference type="ChEBI" id="CHEBI:57783"/>
        <dbReference type="ChEBI" id="CHEBI:58349"/>
        <dbReference type="ChEBI" id="CHEBI:537519"/>
        <dbReference type="EC" id="1.1.1.3"/>
    </reaction>
    <physiologicalReaction direction="right-to-left" evidence="11">
        <dbReference type="Rhea" id="RHEA:15763"/>
    </physiologicalReaction>
</comment>
<feature type="binding site" evidence="15">
    <location>
        <position position="128"/>
    </location>
    <ligand>
        <name>NADPH</name>
        <dbReference type="ChEBI" id="CHEBI:57783"/>
    </ligand>
</feature>
<protein>
    <recommendedName>
        <fullName evidence="5 13">Homoserine dehydrogenase</fullName>
        <shortName evidence="13">HDH</shortName>
        <ecNumber evidence="5 13">1.1.1.3</ecNumber>
    </recommendedName>
</protein>
<evidence type="ECO:0000256" key="8">
    <source>
        <dbReference type="ARBA" id="ARBA00022857"/>
    </source>
</evidence>
<dbReference type="GO" id="GO:0009090">
    <property type="term" value="P:homoserine biosynthetic process"/>
    <property type="evidence" value="ECO:0007669"/>
    <property type="project" value="UniProtKB-ARBA"/>
</dbReference>
<dbReference type="PANTHER" id="PTHR43070:SF3">
    <property type="entry name" value="HOMOSERINE DEHYDROGENASE"/>
    <property type="match status" value="1"/>
</dbReference>
<gene>
    <name evidence="20" type="ORF">F4Y08_03935</name>
</gene>
<keyword evidence="10 13" id="KW-0486">Methionine biosynthesis</keyword>
<feature type="binding site" evidence="15">
    <location>
        <begin position="10"/>
        <end position="15"/>
    </location>
    <ligand>
        <name>NADP(+)</name>
        <dbReference type="ChEBI" id="CHEBI:58349"/>
    </ligand>
</feature>
<evidence type="ECO:0000256" key="9">
    <source>
        <dbReference type="ARBA" id="ARBA00023002"/>
    </source>
</evidence>
<evidence type="ECO:0000256" key="10">
    <source>
        <dbReference type="ARBA" id="ARBA00023167"/>
    </source>
</evidence>
<name>A0A6B1DPX8_9CHLR</name>
<dbReference type="Gene3D" id="3.30.360.10">
    <property type="entry name" value="Dihydrodipicolinate Reductase, domain 2"/>
    <property type="match status" value="1"/>
</dbReference>
<evidence type="ECO:0000256" key="1">
    <source>
        <dbReference type="ARBA" id="ARBA00001920"/>
    </source>
</evidence>
<dbReference type="InterPro" id="IPR036291">
    <property type="entry name" value="NAD(P)-bd_dom_sf"/>
</dbReference>
<comment type="caution">
    <text evidence="20">The sequence shown here is derived from an EMBL/GenBank/DDBJ whole genome shotgun (WGS) entry which is preliminary data.</text>
</comment>
<organism evidence="20">
    <name type="scientific">Caldilineaceae bacterium SB0662_bin_9</name>
    <dbReference type="NCBI Taxonomy" id="2605258"/>
    <lineage>
        <taxon>Bacteria</taxon>
        <taxon>Bacillati</taxon>
        <taxon>Chloroflexota</taxon>
        <taxon>Caldilineae</taxon>
        <taxon>Caldilineales</taxon>
        <taxon>Caldilineaceae</taxon>
    </lineage>
</organism>
<evidence type="ECO:0000256" key="5">
    <source>
        <dbReference type="ARBA" id="ARBA00013213"/>
    </source>
</evidence>
<dbReference type="InterPro" id="IPR001342">
    <property type="entry name" value="HDH_cat"/>
</dbReference>
<feature type="active site" description="Proton donor" evidence="14">
    <location>
        <position position="233"/>
    </location>
</feature>
<feature type="binding site" evidence="15">
    <location>
        <position position="218"/>
    </location>
    <ligand>
        <name>L-homoserine</name>
        <dbReference type="ChEBI" id="CHEBI:57476"/>
    </ligand>
</feature>
<evidence type="ECO:0000256" key="14">
    <source>
        <dbReference type="PIRSR" id="PIRSR036497-1"/>
    </source>
</evidence>
<dbReference type="Pfam" id="PF03447">
    <property type="entry name" value="NAD_binding_3"/>
    <property type="match status" value="1"/>
</dbReference>
<dbReference type="SUPFAM" id="SSF55347">
    <property type="entry name" value="Glyceraldehyde-3-phosphate dehydrogenase-like, C-terminal domain"/>
    <property type="match status" value="1"/>
</dbReference>
<evidence type="ECO:0000256" key="16">
    <source>
        <dbReference type="RuleBase" id="RU000579"/>
    </source>
</evidence>
<evidence type="ECO:0000256" key="15">
    <source>
        <dbReference type="PIRSR" id="PIRSR036497-2"/>
    </source>
</evidence>
<feature type="domain" description="Aspartate/homoserine dehydrogenase NAD-binding" evidence="19">
    <location>
        <begin position="10"/>
        <end position="142"/>
    </location>
</feature>
<dbReference type="EMBL" id="VXPY01000024">
    <property type="protein sequence ID" value="MYD89478.1"/>
    <property type="molecule type" value="Genomic_DNA"/>
</dbReference>
<evidence type="ECO:0000256" key="17">
    <source>
        <dbReference type="RuleBase" id="RU004171"/>
    </source>
</evidence>
<accession>A0A6B1DPX8</accession>
<evidence type="ECO:0000259" key="19">
    <source>
        <dbReference type="Pfam" id="PF03447"/>
    </source>
</evidence>
<dbReference type="EC" id="1.1.1.3" evidence="5 13"/>
<keyword evidence="7 13" id="KW-0791">Threonine biosynthesis</keyword>
<dbReference type="Pfam" id="PF00742">
    <property type="entry name" value="Homoserine_dh"/>
    <property type="match status" value="1"/>
</dbReference>
<evidence type="ECO:0000256" key="6">
    <source>
        <dbReference type="ARBA" id="ARBA00022605"/>
    </source>
</evidence>
<comment type="pathway">
    <text evidence="3 16">Amino-acid biosynthesis; L-methionine biosynthesis via de novo pathway; L-homoserine from L-aspartate: step 3/3.</text>
</comment>
<evidence type="ECO:0000259" key="18">
    <source>
        <dbReference type="Pfam" id="PF00742"/>
    </source>
</evidence>
<evidence type="ECO:0000256" key="4">
    <source>
        <dbReference type="ARBA" id="ARBA00006753"/>
    </source>
</evidence>
<dbReference type="PIRSF" id="PIRSF036497">
    <property type="entry name" value="HDH_short"/>
    <property type="match status" value="1"/>
</dbReference>
<dbReference type="GO" id="GO:0050661">
    <property type="term" value="F:NADP binding"/>
    <property type="evidence" value="ECO:0007669"/>
    <property type="project" value="InterPro"/>
</dbReference>
<evidence type="ECO:0000256" key="11">
    <source>
        <dbReference type="ARBA" id="ARBA00048841"/>
    </source>
</evidence>
<dbReference type="AlphaFoldDB" id="A0A6B1DPX8"/>
<dbReference type="GO" id="GO:0009088">
    <property type="term" value="P:threonine biosynthetic process"/>
    <property type="evidence" value="ECO:0007669"/>
    <property type="project" value="UniProtKB-UniPathway"/>
</dbReference>
<dbReference type="GO" id="GO:0009089">
    <property type="term" value="P:lysine biosynthetic process via diaminopimelate"/>
    <property type="evidence" value="ECO:0007669"/>
    <property type="project" value="UniProtKB-ARBA"/>
</dbReference>
<comment type="pathway">
    <text evidence="2 16">Amino-acid biosynthesis; L-threonine biosynthesis; L-threonine from L-aspartate: step 3/5.</text>
</comment>
<evidence type="ECO:0000256" key="13">
    <source>
        <dbReference type="PIRNR" id="PIRNR036497"/>
    </source>
</evidence>
<evidence type="ECO:0000256" key="7">
    <source>
        <dbReference type="ARBA" id="ARBA00022697"/>
    </source>
</evidence>
<dbReference type="InterPro" id="IPR011147">
    <property type="entry name" value="Bifunc_Aspkin/hSer_DH"/>
</dbReference>
<evidence type="ECO:0000256" key="12">
    <source>
        <dbReference type="ARBA" id="ARBA00049031"/>
    </source>
</evidence>
<dbReference type="UniPathway" id="UPA00050">
    <property type="reaction ID" value="UER00063"/>
</dbReference>
<sequence>MVDVPVVVLGLGSVGRSFVSQILSQRAFHDRHYGLRLSIRAVSDSQGLVCTGTDGLPDTELAAILKHKAAGRPLTEWAGGSACNSPLAAAQQGTAPGSVVVDCSAADATADALQWALEAGHRIVLANKKPLTQDLAVWDRLTHTPKGTWNLGRSRWETTVGSGLPVVATLHRLVASGDSVTSVEGALSGTLGYVMTGLQEGKAFSEVVTEAKASGYTEPDPRDDLGGVDVARKALILARGMGLGLSLADVEIESLYPEEVADLTVDEFMKALPTLNQGFQSHCAAAARRNACLRYVASVSADAVRVGPQEVPLDSPLGQLQGTDNLVQFRSGWYNPQPLVLQGRGAGVDATAAGVLSDVVDLAFAHP</sequence>
<evidence type="ECO:0000256" key="3">
    <source>
        <dbReference type="ARBA" id="ARBA00005062"/>
    </source>
</evidence>
<keyword evidence="6 13" id="KW-0028">Amino-acid biosynthesis</keyword>
<dbReference type="FunFam" id="3.30.360.10:FF:000006">
    <property type="entry name" value="Bifunctional aspartokinase/homoserine dehydrogenase"/>
    <property type="match status" value="1"/>
</dbReference>
<dbReference type="PANTHER" id="PTHR43070">
    <property type="match status" value="1"/>
</dbReference>
<dbReference type="UniPathway" id="UPA00051">
    <property type="reaction ID" value="UER00465"/>
</dbReference>